<name>A0ABY8BH07_9BURK</name>
<accession>A0ABY8BH07</accession>
<gene>
    <name evidence="2" type="ORF">PX653_05555</name>
</gene>
<dbReference type="Proteomes" id="UP001216510">
    <property type="component" value="Chromosome"/>
</dbReference>
<evidence type="ECO:0000313" key="2">
    <source>
        <dbReference type="EMBL" id="WEF34236.1"/>
    </source>
</evidence>
<dbReference type="RefSeq" id="WP_277416915.1">
    <property type="nucleotide sequence ID" value="NZ_CP119083.1"/>
</dbReference>
<sequence>MGDTKRGGWAQRSNLAVLALALCGAHAASAGDSLYSDKKLCGPDKYVDKEALAKLLVEHHRIGSTFRKATGQADGTSNAPLLAALMRMGDTPCDKMGGACDADEKRDSTRLMTQITLLFSNPQPEFSLPAGSSKADFFLTPDQVNPLLCTTRDTDRQTAEAVESSAGVAMRLRLRGHPDELVIRRDTREFRASTPADFSIERDEVGHSRTVSSNAYVGFVGQEQVTNLTRTAWIGYLGMARRSTRVDGEDARDRKLNQLHAGLIYEQHEVGNHRLTFRPTYFQDRVDGTRVVAASVEYTPYWPRKEEGRYVTNLLINFDAFAIRPVVKGKLKLGHFTSRSRDPDTAAHQENFLRAGGVLGVDIVGRDVPVEYHFSYTGLAKVRGPSSINHIAHALSLSLDPNNYASLLLAYVRGTNEETLLREKQWKLTFALRY</sequence>
<keyword evidence="3" id="KW-1185">Reference proteome</keyword>
<organism evidence="2 3">
    <name type="scientific">Pseudoduganella chitinolytica</name>
    <dbReference type="NCBI Taxonomy" id="34070"/>
    <lineage>
        <taxon>Bacteria</taxon>
        <taxon>Pseudomonadati</taxon>
        <taxon>Pseudomonadota</taxon>
        <taxon>Betaproteobacteria</taxon>
        <taxon>Burkholderiales</taxon>
        <taxon>Oxalobacteraceae</taxon>
        <taxon>Telluria group</taxon>
        <taxon>Pseudoduganella</taxon>
    </lineage>
</organism>
<feature type="signal peptide" evidence="1">
    <location>
        <begin position="1"/>
        <end position="30"/>
    </location>
</feature>
<protein>
    <submittedName>
        <fullName evidence="2">Uncharacterized protein</fullName>
    </submittedName>
</protein>
<proteinExistence type="predicted"/>
<evidence type="ECO:0000256" key="1">
    <source>
        <dbReference type="SAM" id="SignalP"/>
    </source>
</evidence>
<reference evidence="2 3" key="1">
    <citation type="submission" date="2023-02" db="EMBL/GenBank/DDBJ databases">
        <title>Gemone sequence of Telluria chitinolytica ACM 3522T.</title>
        <authorList>
            <person name="Frediansyah A."/>
            <person name="Miess H."/>
            <person name="Gross H."/>
        </authorList>
    </citation>
    <scope>NUCLEOTIDE SEQUENCE [LARGE SCALE GENOMIC DNA]</scope>
    <source>
        <strain evidence="2 3">ACM 3522</strain>
    </source>
</reference>
<evidence type="ECO:0000313" key="3">
    <source>
        <dbReference type="Proteomes" id="UP001216510"/>
    </source>
</evidence>
<keyword evidence="1" id="KW-0732">Signal</keyword>
<dbReference type="EMBL" id="CP119083">
    <property type="protein sequence ID" value="WEF34236.1"/>
    <property type="molecule type" value="Genomic_DNA"/>
</dbReference>
<feature type="chain" id="PRO_5045662314" evidence="1">
    <location>
        <begin position="31"/>
        <end position="434"/>
    </location>
</feature>